<dbReference type="Proteomes" id="UP000747399">
    <property type="component" value="Unassembled WGS sequence"/>
</dbReference>
<feature type="non-terminal residue" evidence="2">
    <location>
        <position position="306"/>
    </location>
</feature>
<feature type="compositionally biased region" description="Low complexity" evidence="1">
    <location>
        <begin position="167"/>
        <end position="179"/>
    </location>
</feature>
<feature type="region of interest" description="Disordered" evidence="1">
    <location>
        <begin position="287"/>
        <end position="306"/>
    </location>
</feature>
<feature type="compositionally biased region" description="Low complexity" evidence="1">
    <location>
        <begin position="46"/>
        <end position="56"/>
    </location>
</feature>
<sequence>GAAAALDMLTTCMQDVAGSAPMYGNGGGGDGGGSFMADEGSFRVSRFGMGSSRSMGPMQNTSHSPLEESLAGGKAYNRTTMPEARVVRHGPRNASLDSGSWQSLTADMAQPQLNGGGGRSNGAEKNIHATTTTNVGGSGRGDVATATTAPLTDITTPRRSIDTTTEGGSASGLASSSASGAVPMVLKRLRKTAFRKSGGSSGGGGGGSGSGGLGSPEGAEIRSAAAERKAAEQPGPPGKHRRAIRGLFGFGSWRGQSRQFGESAAAAAAAAATQPLPSTRLSLMEAHENAHSLIRTSDDSQDTEIK</sequence>
<evidence type="ECO:0000256" key="1">
    <source>
        <dbReference type="SAM" id="MobiDB-lite"/>
    </source>
</evidence>
<keyword evidence="3" id="KW-1185">Reference proteome</keyword>
<comment type="caution">
    <text evidence="2">The sequence shown here is derived from an EMBL/GenBank/DDBJ whole genome shotgun (WGS) entry which is preliminary data.</text>
</comment>
<evidence type="ECO:0000313" key="2">
    <source>
        <dbReference type="EMBL" id="GIL55612.1"/>
    </source>
</evidence>
<feature type="region of interest" description="Disordered" evidence="1">
    <location>
        <begin position="114"/>
        <end position="179"/>
    </location>
</feature>
<accession>A0A8J4F327</accession>
<protein>
    <submittedName>
        <fullName evidence="2">Uncharacterized protein</fullName>
    </submittedName>
</protein>
<name>A0A8J4F327_9CHLO</name>
<feature type="region of interest" description="Disordered" evidence="1">
    <location>
        <begin position="195"/>
        <end position="245"/>
    </location>
</feature>
<feature type="compositionally biased region" description="Low complexity" evidence="1">
    <location>
        <begin position="144"/>
        <end position="155"/>
    </location>
</feature>
<feature type="non-terminal residue" evidence="2">
    <location>
        <position position="1"/>
    </location>
</feature>
<evidence type="ECO:0000313" key="3">
    <source>
        <dbReference type="Proteomes" id="UP000747399"/>
    </source>
</evidence>
<reference evidence="2" key="1">
    <citation type="journal article" date="2021" name="Proc. Natl. Acad. Sci. U.S.A.">
        <title>Three genomes in the algal genus Volvox reveal the fate of a haploid sex-determining region after a transition to homothallism.</title>
        <authorList>
            <person name="Yamamoto K."/>
            <person name="Hamaji T."/>
            <person name="Kawai-Toyooka H."/>
            <person name="Matsuzaki R."/>
            <person name="Takahashi F."/>
            <person name="Nishimura Y."/>
            <person name="Kawachi M."/>
            <person name="Noguchi H."/>
            <person name="Minakuchi Y."/>
            <person name="Umen J.G."/>
            <person name="Toyoda A."/>
            <person name="Nozaki H."/>
        </authorList>
    </citation>
    <scope>NUCLEOTIDE SEQUENCE</scope>
    <source>
        <strain evidence="2">NIES-3780</strain>
    </source>
</reference>
<feature type="compositionally biased region" description="Gly residues" evidence="1">
    <location>
        <begin position="199"/>
        <end position="215"/>
    </location>
</feature>
<proteinExistence type="predicted"/>
<organism evidence="2 3">
    <name type="scientific">Volvox africanus</name>
    <dbReference type="NCBI Taxonomy" id="51714"/>
    <lineage>
        <taxon>Eukaryota</taxon>
        <taxon>Viridiplantae</taxon>
        <taxon>Chlorophyta</taxon>
        <taxon>core chlorophytes</taxon>
        <taxon>Chlorophyceae</taxon>
        <taxon>CS clade</taxon>
        <taxon>Chlamydomonadales</taxon>
        <taxon>Volvocaceae</taxon>
        <taxon>Volvox</taxon>
    </lineage>
</organism>
<gene>
    <name evidence="2" type="ORF">Vafri_11115</name>
</gene>
<dbReference type="EMBL" id="BNCO01000021">
    <property type="protein sequence ID" value="GIL55612.1"/>
    <property type="molecule type" value="Genomic_DNA"/>
</dbReference>
<dbReference type="AlphaFoldDB" id="A0A8J4F327"/>
<feature type="region of interest" description="Disordered" evidence="1">
    <location>
        <begin position="46"/>
        <end position="68"/>
    </location>
</feature>